<accession>A0ABX7QDA0</accession>
<organism evidence="1 2">
    <name type="scientific">Flavobacterium endoglycinae</name>
    <dbReference type="NCBI Taxonomy" id="2816357"/>
    <lineage>
        <taxon>Bacteria</taxon>
        <taxon>Pseudomonadati</taxon>
        <taxon>Bacteroidota</taxon>
        <taxon>Flavobacteriia</taxon>
        <taxon>Flavobacteriales</taxon>
        <taxon>Flavobacteriaceae</taxon>
        <taxon>Flavobacterium</taxon>
    </lineage>
</organism>
<keyword evidence="2" id="KW-1185">Reference proteome</keyword>
<name>A0ABX7QDA0_9FLAO</name>
<dbReference type="Proteomes" id="UP000663440">
    <property type="component" value="Chromosome"/>
</dbReference>
<sequence>MKTQKPTIVFVIIFQSCLNLFKGKIRKKWPNHSIYFLVNPSVPILNEFDYPENKNLLFPYITNPIWKSCGEDIGYVWHLENEEVVKTNYSTTEILKSAETFSYIGSLGSSDAIAFYTLILLTFGKFEKPYLFYYLDDFGDKAIAFSLNNPLTTDHLHFQEKLNHGLAKRYFEYNFNFNSCVLFKPILEQVGLADSNFVFTKYVLQLFFALEYCSNFTEKDLVIMMEGHDDKGLYMGSPYSYYTIFIHLVNAELIEYNGIDEIDEYGEQYKQYNLSERGKKLLKLINPDCRDLYLFRKIDLWQENWPESKQEMNEYLIDFFTKQMQFMSSFKLQNNK</sequence>
<gene>
    <name evidence="1" type="ORF">J0383_22580</name>
</gene>
<reference evidence="1 2" key="1">
    <citation type="submission" date="2021-03" db="EMBL/GenBank/DDBJ databases">
        <title>Flavobacterium kribbensis sp. nov, an endophytic bacteria, isolated from soybean.</title>
        <authorList>
            <person name="Lee J."/>
            <person name="Seo J."/>
        </authorList>
    </citation>
    <scope>NUCLEOTIDE SEQUENCE [LARGE SCALE GENOMIC DNA]</scope>
    <source>
        <strain evidence="1 2">BB8</strain>
    </source>
</reference>
<dbReference type="RefSeq" id="WP_207296208.1">
    <property type="nucleotide sequence ID" value="NZ_CP071448.1"/>
</dbReference>
<evidence type="ECO:0000313" key="2">
    <source>
        <dbReference type="Proteomes" id="UP000663440"/>
    </source>
</evidence>
<evidence type="ECO:0000313" key="1">
    <source>
        <dbReference type="EMBL" id="QSW89010.1"/>
    </source>
</evidence>
<dbReference type="PROSITE" id="PS51257">
    <property type="entry name" value="PROKAR_LIPOPROTEIN"/>
    <property type="match status" value="1"/>
</dbReference>
<proteinExistence type="predicted"/>
<protein>
    <submittedName>
        <fullName evidence="1">Uncharacterized protein</fullName>
    </submittedName>
</protein>
<dbReference type="EMBL" id="CP071448">
    <property type="protein sequence ID" value="QSW89010.1"/>
    <property type="molecule type" value="Genomic_DNA"/>
</dbReference>